<sequence>MKFLVLVTFLVVLVAVCSGKAVGQLPSMPMNGTQVNVGSVQAAVMTDVGHGGAGSPVAIQEFKKKGGKGGKGKGRRSTTPSSE</sequence>
<comment type="caution">
    <text evidence="3">The sequence shown here is derived from an EMBL/GenBank/DDBJ whole genome shotgun (WGS) entry which is preliminary data.</text>
</comment>
<dbReference type="AlphaFoldDB" id="A0A8J2J304"/>
<reference evidence="3" key="1">
    <citation type="submission" date="2021-06" db="EMBL/GenBank/DDBJ databases">
        <authorList>
            <person name="Hodson N. C."/>
            <person name="Mongue J. A."/>
            <person name="Jaron S. K."/>
        </authorList>
    </citation>
    <scope>NUCLEOTIDE SEQUENCE</scope>
</reference>
<evidence type="ECO:0000313" key="3">
    <source>
        <dbReference type="EMBL" id="CAG7687341.1"/>
    </source>
</evidence>
<protein>
    <recommendedName>
        <fullName evidence="5">Secreted protein</fullName>
    </recommendedName>
</protein>
<organism evidence="3 4">
    <name type="scientific">Allacma fusca</name>
    <dbReference type="NCBI Taxonomy" id="39272"/>
    <lineage>
        <taxon>Eukaryota</taxon>
        <taxon>Metazoa</taxon>
        <taxon>Ecdysozoa</taxon>
        <taxon>Arthropoda</taxon>
        <taxon>Hexapoda</taxon>
        <taxon>Collembola</taxon>
        <taxon>Symphypleona</taxon>
        <taxon>Sminthuridae</taxon>
        <taxon>Allacma</taxon>
    </lineage>
</organism>
<feature type="region of interest" description="Disordered" evidence="1">
    <location>
        <begin position="61"/>
        <end position="83"/>
    </location>
</feature>
<evidence type="ECO:0000256" key="2">
    <source>
        <dbReference type="SAM" id="SignalP"/>
    </source>
</evidence>
<name>A0A8J2J304_9HEXA</name>
<gene>
    <name evidence="3" type="ORF">AFUS01_LOCUS3273</name>
</gene>
<dbReference type="EMBL" id="CAJVCH010019610">
    <property type="protein sequence ID" value="CAG7687341.1"/>
    <property type="molecule type" value="Genomic_DNA"/>
</dbReference>
<proteinExistence type="predicted"/>
<evidence type="ECO:0000313" key="4">
    <source>
        <dbReference type="Proteomes" id="UP000708208"/>
    </source>
</evidence>
<dbReference type="Proteomes" id="UP000708208">
    <property type="component" value="Unassembled WGS sequence"/>
</dbReference>
<evidence type="ECO:0000256" key="1">
    <source>
        <dbReference type="SAM" id="MobiDB-lite"/>
    </source>
</evidence>
<keyword evidence="4" id="KW-1185">Reference proteome</keyword>
<feature type="signal peptide" evidence="2">
    <location>
        <begin position="1"/>
        <end position="19"/>
    </location>
</feature>
<feature type="compositionally biased region" description="Basic residues" evidence="1">
    <location>
        <begin position="65"/>
        <end position="76"/>
    </location>
</feature>
<evidence type="ECO:0008006" key="5">
    <source>
        <dbReference type="Google" id="ProtNLM"/>
    </source>
</evidence>
<keyword evidence="2" id="KW-0732">Signal</keyword>
<accession>A0A8J2J304</accession>
<feature type="chain" id="PRO_5035285583" description="Secreted protein" evidence="2">
    <location>
        <begin position="20"/>
        <end position="83"/>
    </location>
</feature>